<organism evidence="1 2">
    <name type="scientific">Smallanthus sonchifolius</name>
    <dbReference type="NCBI Taxonomy" id="185202"/>
    <lineage>
        <taxon>Eukaryota</taxon>
        <taxon>Viridiplantae</taxon>
        <taxon>Streptophyta</taxon>
        <taxon>Embryophyta</taxon>
        <taxon>Tracheophyta</taxon>
        <taxon>Spermatophyta</taxon>
        <taxon>Magnoliopsida</taxon>
        <taxon>eudicotyledons</taxon>
        <taxon>Gunneridae</taxon>
        <taxon>Pentapetalae</taxon>
        <taxon>asterids</taxon>
        <taxon>campanulids</taxon>
        <taxon>Asterales</taxon>
        <taxon>Asteraceae</taxon>
        <taxon>Asteroideae</taxon>
        <taxon>Heliantheae alliance</taxon>
        <taxon>Millerieae</taxon>
        <taxon>Smallanthus</taxon>
    </lineage>
</organism>
<reference evidence="2" key="1">
    <citation type="journal article" date="2022" name="Mol. Ecol. Resour.">
        <title>The genomes of chicory, endive, great burdock and yacon provide insights into Asteraceae palaeo-polyploidization history and plant inulin production.</title>
        <authorList>
            <person name="Fan W."/>
            <person name="Wang S."/>
            <person name="Wang H."/>
            <person name="Wang A."/>
            <person name="Jiang F."/>
            <person name="Liu H."/>
            <person name="Zhao H."/>
            <person name="Xu D."/>
            <person name="Zhang Y."/>
        </authorList>
    </citation>
    <scope>NUCLEOTIDE SEQUENCE [LARGE SCALE GENOMIC DNA]</scope>
    <source>
        <strain evidence="2">cv. Yunnan</strain>
    </source>
</reference>
<comment type="caution">
    <text evidence="1">The sequence shown here is derived from an EMBL/GenBank/DDBJ whole genome shotgun (WGS) entry which is preliminary data.</text>
</comment>
<protein>
    <submittedName>
        <fullName evidence="1">Uncharacterized protein</fullName>
    </submittedName>
</protein>
<dbReference type="Proteomes" id="UP001056120">
    <property type="component" value="Linkage Group LG11"/>
</dbReference>
<dbReference type="EMBL" id="CM042028">
    <property type="protein sequence ID" value="KAI3797730.1"/>
    <property type="molecule type" value="Genomic_DNA"/>
</dbReference>
<reference evidence="1 2" key="2">
    <citation type="journal article" date="2022" name="Mol. Ecol. Resour.">
        <title>The genomes of chicory, endive, great burdock and yacon provide insights into Asteraceae paleo-polyploidization history and plant inulin production.</title>
        <authorList>
            <person name="Fan W."/>
            <person name="Wang S."/>
            <person name="Wang H."/>
            <person name="Wang A."/>
            <person name="Jiang F."/>
            <person name="Liu H."/>
            <person name="Zhao H."/>
            <person name="Xu D."/>
            <person name="Zhang Y."/>
        </authorList>
    </citation>
    <scope>NUCLEOTIDE SEQUENCE [LARGE SCALE GENOMIC DNA]</scope>
    <source>
        <strain evidence="2">cv. Yunnan</strain>
        <tissue evidence="1">Leaves</tissue>
    </source>
</reference>
<name>A0ACB9HPU7_9ASTR</name>
<keyword evidence="2" id="KW-1185">Reference proteome</keyword>
<gene>
    <name evidence="1" type="ORF">L1987_32993</name>
</gene>
<evidence type="ECO:0000313" key="2">
    <source>
        <dbReference type="Proteomes" id="UP001056120"/>
    </source>
</evidence>
<accession>A0ACB9HPU7</accession>
<proteinExistence type="predicted"/>
<sequence>MRLIDRALVQLSCFQSPFPFLVPQNIIVRTTLVQFHRLHSNCHHFDIAQLIPSKPTSKFSVGIAHATVIKNGSIHHSHVNNYLLSLYAKSSNLTFAHQLFDEMPVRDVRCWTILISGLSRIGSYNLALNLFTQMLKQKITPNQFTFSTVLRCCAGAKELDIGNTILGWILRSGVCLDTTLENSVLDFYVKCEAFDYATKFFDLMRAKDAVSWNIIISGYLKKGDLEKALGLFWRLPLKNAASWNTIIDGHLQNTHERVAMQLLYQMVKTGPAFTDVTFSVALLLASSLNHVELGKQVHGQLLRVGIHDAFISNSLIDMYCKCGQMEKAMIVFKTSHQSGSVSVSSIVSAYIQNDRIEDALKVFTFMVAEHGEVDKYTLTGVLSACADAGLLDLGQLIHTYMLKSGHEPDVFVSSSMIDMYAKCGRLKCAWLIFKESKIRNVVLWTAIISCYASNGEGRETIWLFEMMVNEGIRPNEVTFVAVLTACSHAGLIDEGCGYFTLMKDVYGIEPEVEHYTCMVDLLGRAGWLNEIKGFICENDISHLSAVWKAFLSSCHQHKNVEMAKCVCEKLYELEPSAAGPYVLMSKTFASDCRWEEAAKLKGVMKEMGIKKQPGQSWIH</sequence>
<evidence type="ECO:0000313" key="1">
    <source>
        <dbReference type="EMBL" id="KAI3797730.1"/>
    </source>
</evidence>